<comment type="caution">
    <text evidence="1">The sequence shown here is derived from an EMBL/GenBank/DDBJ whole genome shotgun (WGS) entry which is preliminary data.</text>
</comment>
<protein>
    <submittedName>
        <fullName evidence="1">Uncharacterized protein</fullName>
    </submittedName>
</protein>
<proteinExistence type="predicted"/>
<sequence>MQFVQSRPEKCHRHGCPDKTCFEADNPIYILQKTKGYLRCVGIEIFDIITTKQASIQFHHSNLHRPMRHSETGSPTAMTNDWARVMAVFRSLMLDRNPRSSLSVAAASVEQVWRVLTVLITITRNCLPAAEVNQ</sequence>
<reference evidence="1" key="1">
    <citation type="journal article" date="2019" name="bioRxiv">
        <title>The Genome of the Zebra Mussel, Dreissena polymorpha: A Resource for Invasive Species Research.</title>
        <authorList>
            <person name="McCartney M.A."/>
            <person name="Auch B."/>
            <person name="Kono T."/>
            <person name="Mallez S."/>
            <person name="Zhang Y."/>
            <person name="Obille A."/>
            <person name="Becker A."/>
            <person name="Abrahante J.E."/>
            <person name="Garbe J."/>
            <person name="Badalamenti J.P."/>
            <person name="Herman A."/>
            <person name="Mangelson H."/>
            <person name="Liachko I."/>
            <person name="Sullivan S."/>
            <person name="Sone E.D."/>
            <person name="Koren S."/>
            <person name="Silverstein K.A.T."/>
            <person name="Beckman K.B."/>
            <person name="Gohl D.M."/>
        </authorList>
    </citation>
    <scope>NUCLEOTIDE SEQUENCE</scope>
    <source>
        <strain evidence="1">Duluth1</strain>
        <tissue evidence="1">Whole animal</tissue>
    </source>
</reference>
<accession>A0A9D4RK54</accession>
<reference evidence="1" key="2">
    <citation type="submission" date="2020-11" db="EMBL/GenBank/DDBJ databases">
        <authorList>
            <person name="McCartney M.A."/>
            <person name="Auch B."/>
            <person name="Kono T."/>
            <person name="Mallez S."/>
            <person name="Becker A."/>
            <person name="Gohl D.M."/>
            <person name="Silverstein K.A.T."/>
            <person name="Koren S."/>
            <person name="Bechman K.B."/>
            <person name="Herman A."/>
            <person name="Abrahante J.E."/>
            <person name="Garbe J."/>
        </authorList>
    </citation>
    <scope>NUCLEOTIDE SEQUENCE</scope>
    <source>
        <strain evidence="1">Duluth1</strain>
        <tissue evidence="1">Whole animal</tissue>
    </source>
</reference>
<name>A0A9D4RK54_DREPO</name>
<dbReference type="EMBL" id="JAIWYP010000002">
    <property type="protein sequence ID" value="KAH3871304.1"/>
    <property type="molecule type" value="Genomic_DNA"/>
</dbReference>
<dbReference type="Proteomes" id="UP000828390">
    <property type="component" value="Unassembled WGS sequence"/>
</dbReference>
<dbReference type="AlphaFoldDB" id="A0A9D4RK54"/>
<organism evidence="1 2">
    <name type="scientific">Dreissena polymorpha</name>
    <name type="common">Zebra mussel</name>
    <name type="synonym">Mytilus polymorpha</name>
    <dbReference type="NCBI Taxonomy" id="45954"/>
    <lineage>
        <taxon>Eukaryota</taxon>
        <taxon>Metazoa</taxon>
        <taxon>Spiralia</taxon>
        <taxon>Lophotrochozoa</taxon>
        <taxon>Mollusca</taxon>
        <taxon>Bivalvia</taxon>
        <taxon>Autobranchia</taxon>
        <taxon>Heteroconchia</taxon>
        <taxon>Euheterodonta</taxon>
        <taxon>Imparidentia</taxon>
        <taxon>Neoheterodontei</taxon>
        <taxon>Myida</taxon>
        <taxon>Dreissenoidea</taxon>
        <taxon>Dreissenidae</taxon>
        <taxon>Dreissena</taxon>
    </lineage>
</organism>
<keyword evidence="2" id="KW-1185">Reference proteome</keyword>
<evidence type="ECO:0000313" key="1">
    <source>
        <dbReference type="EMBL" id="KAH3871304.1"/>
    </source>
</evidence>
<gene>
    <name evidence="1" type="ORF">DPMN_034501</name>
</gene>
<evidence type="ECO:0000313" key="2">
    <source>
        <dbReference type="Proteomes" id="UP000828390"/>
    </source>
</evidence>